<evidence type="ECO:0000256" key="1">
    <source>
        <dbReference type="ARBA" id="ARBA00022448"/>
    </source>
</evidence>
<evidence type="ECO:0000313" key="3">
    <source>
        <dbReference type="EMBL" id="GIQ92060.1"/>
    </source>
</evidence>
<dbReference type="Gene3D" id="3.40.50.300">
    <property type="entry name" value="P-loop containing nucleotide triphosphate hydrolases"/>
    <property type="match status" value="1"/>
</dbReference>
<dbReference type="GO" id="GO:0005319">
    <property type="term" value="F:lipid transporter activity"/>
    <property type="evidence" value="ECO:0007669"/>
    <property type="project" value="TreeGrafter"/>
</dbReference>
<name>A0A9K3DBM3_9EUKA</name>
<protein>
    <submittedName>
        <fullName evidence="3">ABC transporter A, ABCA</fullName>
    </submittedName>
</protein>
<keyword evidence="2" id="KW-0677">Repeat</keyword>
<dbReference type="AlphaFoldDB" id="A0A9K3DBM3"/>
<feature type="non-terminal residue" evidence="3">
    <location>
        <position position="54"/>
    </location>
</feature>
<keyword evidence="1" id="KW-0813">Transport</keyword>
<evidence type="ECO:0000256" key="2">
    <source>
        <dbReference type="ARBA" id="ARBA00022737"/>
    </source>
</evidence>
<dbReference type="SUPFAM" id="SSF52540">
    <property type="entry name" value="P-loop containing nucleoside triphosphate hydrolases"/>
    <property type="match status" value="1"/>
</dbReference>
<accession>A0A9K3DBM3</accession>
<evidence type="ECO:0000313" key="4">
    <source>
        <dbReference type="Proteomes" id="UP000265618"/>
    </source>
</evidence>
<dbReference type="Proteomes" id="UP000265618">
    <property type="component" value="Unassembled WGS sequence"/>
</dbReference>
<dbReference type="OrthoDB" id="10255969at2759"/>
<dbReference type="EMBL" id="BDIP01008883">
    <property type="protein sequence ID" value="GIQ92060.1"/>
    <property type="molecule type" value="Genomic_DNA"/>
</dbReference>
<proteinExistence type="predicted"/>
<keyword evidence="4" id="KW-1185">Reference proteome</keyword>
<dbReference type="InterPro" id="IPR027417">
    <property type="entry name" value="P-loop_NTPase"/>
</dbReference>
<gene>
    <name evidence="3" type="ORF">KIPB_015612</name>
</gene>
<dbReference type="InterPro" id="IPR026082">
    <property type="entry name" value="ABCA"/>
</dbReference>
<sequence length="54" mass="6047">PTSGLDPVTRRELWDIIPRVKEGRALVLTTHSMAEAETLCDNLAIMHRGRQCMG</sequence>
<dbReference type="PANTHER" id="PTHR19229">
    <property type="entry name" value="ATP-BINDING CASSETTE TRANSPORTER SUBFAMILY A ABCA"/>
    <property type="match status" value="1"/>
</dbReference>
<organism evidence="3 4">
    <name type="scientific">Kipferlia bialata</name>
    <dbReference type="NCBI Taxonomy" id="797122"/>
    <lineage>
        <taxon>Eukaryota</taxon>
        <taxon>Metamonada</taxon>
        <taxon>Carpediemonas-like organisms</taxon>
        <taxon>Kipferlia</taxon>
    </lineage>
</organism>
<dbReference type="PANTHER" id="PTHR19229:SF36">
    <property type="entry name" value="ATP-BINDING CASSETTE SUB-FAMILY A MEMBER 2"/>
    <property type="match status" value="1"/>
</dbReference>
<dbReference type="GO" id="GO:0016020">
    <property type="term" value="C:membrane"/>
    <property type="evidence" value="ECO:0007669"/>
    <property type="project" value="InterPro"/>
</dbReference>
<dbReference type="GO" id="GO:0140359">
    <property type="term" value="F:ABC-type transporter activity"/>
    <property type="evidence" value="ECO:0007669"/>
    <property type="project" value="InterPro"/>
</dbReference>
<comment type="caution">
    <text evidence="3">The sequence shown here is derived from an EMBL/GenBank/DDBJ whole genome shotgun (WGS) entry which is preliminary data.</text>
</comment>
<reference evidence="3 4" key="1">
    <citation type="journal article" date="2018" name="PLoS ONE">
        <title>The draft genome of Kipferlia bialata reveals reductive genome evolution in fornicate parasites.</title>
        <authorList>
            <person name="Tanifuji G."/>
            <person name="Takabayashi S."/>
            <person name="Kume K."/>
            <person name="Takagi M."/>
            <person name="Nakayama T."/>
            <person name="Kamikawa R."/>
            <person name="Inagaki Y."/>
            <person name="Hashimoto T."/>
        </authorList>
    </citation>
    <scope>NUCLEOTIDE SEQUENCE [LARGE SCALE GENOMIC DNA]</scope>
    <source>
        <strain evidence="3">NY0173</strain>
    </source>
</reference>